<evidence type="ECO:0000313" key="2">
    <source>
        <dbReference type="Proteomes" id="UP000221947"/>
    </source>
</evidence>
<organism evidence="1 2">
    <name type="scientific">Sinorhizobium phage phiM7</name>
    <dbReference type="NCBI Taxonomy" id="1647403"/>
    <lineage>
        <taxon>Viruses</taxon>
        <taxon>Duplodnaviria</taxon>
        <taxon>Heunggongvirae</taxon>
        <taxon>Uroviricota</taxon>
        <taxon>Caudoviricetes</taxon>
        <taxon>Emdodecavirus</taxon>
        <taxon>Emdodecavirus M7</taxon>
    </lineage>
</organism>
<dbReference type="Proteomes" id="UP000221947">
    <property type="component" value="Segment"/>
</dbReference>
<reference evidence="1 2" key="1">
    <citation type="submission" date="2015-04" db="EMBL/GenBank/DDBJ databases">
        <authorList>
            <person name="Schouten J.T."/>
            <person name="Crockett J.T."/>
            <person name="Hodson T.S."/>
            <person name="Hyde J.R."/>
            <person name="Smith T.A."/>
            <person name="Merrill B.D."/>
            <person name="Crook M.B."/>
            <person name="Griffitts J.S."/>
            <person name="Burnett S.H."/>
            <person name="Grose J.H."/>
            <person name="Breakwell D.P."/>
        </authorList>
    </citation>
    <scope>NUCLEOTIDE SEQUENCE [LARGE SCALE GENOMIC DNA]</scope>
</reference>
<protein>
    <submittedName>
        <fullName evidence="1">Uncharacterized protein</fullName>
    </submittedName>
</protein>
<evidence type="ECO:0000313" key="1">
    <source>
        <dbReference type="EMBL" id="AKF12717.2"/>
    </source>
</evidence>
<sequence>MNTQEILESLFGDSLRLGLSEHKSIIACDSCKATGYTRREEMTNYHRGEYTTYTDRCEACTGEGRLTKTTVEIGINKRYPHMGRWTHTIDTFLPFSQDPIDAPIKYVAGDSRSFPLNNGD</sequence>
<dbReference type="EMBL" id="KR052480">
    <property type="protein sequence ID" value="AKF12717.2"/>
    <property type="molecule type" value="Genomic_DNA"/>
</dbReference>
<name>A0A0F6WBV8_9CAUD</name>
<dbReference type="InterPro" id="IPR036410">
    <property type="entry name" value="HSP_DnaJ_Cys-rich_dom_sf"/>
</dbReference>
<gene>
    <name evidence="1" type="ORF">PHIM7_172</name>
</gene>
<keyword evidence="2" id="KW-1185">Reference proteome</keyword>
<dbReference type="InterPro" id="IPR038500">
    <property type="entry name" value="Antitermination_sf"/>
</dbReference>
<proteinExistence type="predicted"/>
<accession>A0A0F6WBV8</accession>
<dbReference type="Gene3D" id="1.10.274.110">
    <property type="match status" value="1"/>
</dbReference>
<dbReference type="SUPFAM" id="SSF57938">
    <property type="entry name" value="DnaJ/Hsp40 cysteine-rich domain"/>
    <property type="match status" value="1"/>
</dbReference>